<sequence length="207" mass="22965">MRPIKHGKKLLWCQDKQTGKTLLHVAAEAGHVKQVKQLVQFMVDNGMTDAALLGDGDGDTALHLALQCGDLTEARYLIKAAPRTVPEIVQHPKNAALAHLAIKARDLVTLKTLMEHLPDLVKATNEKGWRPLSYAANKGYLDEVTYLLINFPESAEKHDKDGYLPIHKAIGGGHVSIIKAFYKRCPQTLHHIDRKGRNVRHLLNKGG</sequence>
<dbReference type="Pfam" id="PF13637">
    <property type="entry name" value="Ank_4"/>
    <property type="match status" value="1"/>
</dbReference>
<dbReference type="EMBL" id="JBDFQZ010000011">
    <property type="protein sequence ID" value="KAK9675589.1"/>
    <property type="molecule type" value="Genomic_DNA"/>
</dbReference>
<dbReference type="Proteomes" id="UP001443914">
    <property type="component" value="Unassembled WGS sequence"/>
</dbReference>
<name>A0AAW1HII6_SAPOF</name>
<feature type="repeat" description="ANK" evidence="1">
    <location>
        <begin position="18"/>
        <end position="50"/>
    </location>
</feature>
<dbReference type="Gene3D" id="1.25.40.20">
    <property type="entry name" value="Ankyrin repeat-containing domain"/>
    <property type="match status" value="2"/>
</dbReference>
<accession>A0AAW1HII6</accession>
<organism evidence="2 3">
    <name type="scientific">Saponaria officinalis</name>
    <name type="common">Common soapwort</name>
    <name type="synonym">Lychnis saponaria</name>
    <dbReference type="NCBI Taxonomy" id="3572"/>
    <lineage>
        <taxon>Eukaryota</taxon>
        <taxon>Viridiplantae</taxon>
        <taxon>Streptophyta</taxon>
        <taxon>Embryophyta</taxon>
        <taxon>Tracheophyta</taxon>
        <taxon>Spermatophyta</taxon>
        <taxon>Magnoliopsida</taxon>
        <taxon>eudicotyledons</taxon>
        <taxon>Gunneridae</taxon>
        <taxon>Pentapetalae</taxon>
        <taxon>Caryophyllales</taxon>
        <taxon>Caryophyllaceae</taxon>
        <taxon>Caryophylleae</taxon>
        <taxon>Saponaria</taxon>
    </lineage>
</organism>
<comment type="caution">
    <text evidence="2">The sequence shown here is derived from an EMBL/GenBank/DDBJ whole genome shotgun (WGS) entry which is preliminary data.</text>
</comment>
<dbReference type="SMART" id="SM00248">
    <property type="entry name" value="ANK"/>
    <property type="match status" value="5"/>
</dbReference>
<keyword evidence="3" id="KW-1185">Reference proteome</keyword>
<dbReference type="InterPro" id="IPR002110">
    <property type="entry name" value="Ankyrin_rpt"/>
</dbReference>
<dbReference type="PANTHER" id="PTHR24121">
    <property type="entry name" value="NO MECHANORECEPTOR POTENTIAL C, ISOFORM D-RELATED"/>
    <property type="match status" value="1"/>
</dbReference>
<reference evidence="2" key="1">
    <citation type="submission" date="2024-03" db="EMBL/GenBank/DDBJ databases">
        <title>WGS assembly of Saponaria officinalis var. Norfolk2.</title>
        <authorList>
            <person name="Jenkins J."/>
            <person name="Shu S."/>
            <person name="Grimwood J."/>
            <person name="Barry K."/>
            <person name="Goodstein D."/>
            <person name="Schmutz J."/>
            <person name="Leebens-Mack J."/>
            <person name="Osbourn A."/>
        </authorList>
    </citation>
    <scope>NUCLEOTIDE SEQUENCE [LARGE SCALE GENOMIC DNA]</scope>
    <source>
        <strain evidence="2">JIC</strain>
    </source>
</reference>
<evidence type="ECO:0000256" key="1">
    <source>
        <dbReference type="PROSITE-ProRule" id="PRU00023"/>
    </source>
</evidence>
<proteinExistence type="predicted"/>
<protein>
    <submittedName>
        <fullName evidence="2">Uncharacterized protein</fullName>
    </submittedName>
</protein>
<evidence type="ECO:0000313" key="3">
    <source>
        <dbReference type="Proteomes" id="UP001443914"/>
    </source>
</evidence>
<dbReference type="PROSITE" id="PS50088">
    <property type="entry name" value="ANK_REPEAT"/>
    <property type="match status" value="1"/>
</dbReference>
<dbReference type="InterPro" id="IPR036770">
    <property type="entry name" value="Ankyrin_rpt-contain_sf"/>
</dbReference>
<keyword evidence="1" id="KW-0040">ANK repeat</keyword>
<evidence type="ECO:0000313" key="2">
    <source>
        <dbReference type="EMBL" id="KAK9675589.1"/>
    </source>
</evidence>
<dbReference type="PROSITE" id="PS50297">
    <property type="entry name" value="ANK_REP_REGION"/>
    <property type="match status" value="1"/>
</dbReference>
<dbReference type="SUPFAM" id="SSF48403">
    <property type="entry name" value="Ankyrin repeat"/>
    <property type="match status" value="1"/>
</dbReference>
<dbReference type="AlphaFoldDB" id="A0AAW1HII6"/>
<dbReference type="Pfam" id="PF12796">
    <property type="entry name" value="Ank_2"/>
    <property type="match status" value="1"/>
</dbReference>
<gene>
    <name evidence="2" type="ORF">RND81_11G017500</name>
</gene>
<dbReference type="PANTHER" id="PTHR24121:SF22">
    <property type="entry name" value="PROTEIN ACCELERATED CELL DEATH 6-LIKE"/>
    <property type="match status" value="1"/>
</dbReference>